<proteinExistence type="predicted"/>
<dbReference type="Proteomes" id="UP000287527">
    <property type="component" value="Unassembled WGS sequence"/>
</dbReference>
<dbReference type="CDD" id="cd04647">
    <property type="entry name" value="LbH_MAT_like"/>
    <property type="match status" value="1"/>
</dbReference>
<dbReference type="SUPFAM" id="SSF51161">
    <property type="entry name" value="Trimeric LpxA-like enzymes"/>
    <property type="match status" value="1"/>
</dbReference>
<keyword evidence="1" id="KW-0808">Transferase</keyword>
<dbReference type="AlphaFoldDB" id="A0A444HDM9"/>
<dbReference type="InterPro" id="IPR011004">
    <property type="entry name" value="Trimer_LpxA-like_sf"/>
</dbReference>
<dbReference type="PANTHER" id="PTHR23416">
    <property type="entry name" value="SIALIC ACID SYNTHASE-RELATED"/>
    <property type="match status" value="1"/>
</dbReference>
<dbReference type="PANTHER" id="PTHR23416:SF78">
    <property type="entry name" value="LIPOPOLYSACCHARIDE BIOSYNTHESIS O-ACETYL TRANSFERASE WBBJ-RELATED"/>
    <property type="match status" value="1"/>
</dbReference>
<sequence>MQTIINYLKIIPRLFYFLFNFSSYKNLNLRAVVFFSVRVQGKKHISIGRNSVVQRGGWLLALKIDENEPVLSIGDNCAIGDYCHIISVRKVIFEDNVLMANNVYVSDNLHGYEDVTTAIKDQPIKFKKEVVLQSGCWIGENVCIIGASIGKNSIIGANSVVTKDIDDYCIAVGSPARVIKKYDLVTKKWNSVNTNN</sequence>
<gene>
    <name evidence="1" type="ORF">EPI11_03980</name>
</gene>
<protein>
    <submittedName>
        <fullName evidence="1">Acyltransferase</fullName>
    </submittedName>
</protein>
<keyword evidence="2" id="KW-1185">Reference proteome</keyword>
<name>A0A444HDM9_9FLAO</name>
<accession>A0A444HDM9</accession>
<dbReference type="Gene3D" id="2.160.10.10">
    <property type="entry name" value="Hexapeptide repeat proteins"/>
    <property type="match status" value="1"/>
</dbReference>
<dbReference type="GO" id="GO:0016746">
    <property type="term" value="F:acyltransferase activity"/>
    <property type="evidence" value="ECO:0007669"/>
    <property type="project" value="UniProtKB-KW"/>
</dbReference>
<dbReference type="RefSeq" id="WP_128388663.1">
    <property type="nucleotide sequence ID" value="NZ_SBII01000002.1"/>
</dbReference>
<dbReference type="InterPro" id="IPR051159">
    <property type="entry name" value="Hexapeptide_acetyltransf"/>
</dbReference>
<keyword evidence="1" id="KW-0012">Acyltransferase</keyword>
<dbReference type="Pfam" id="PF14602">
    <property type="entry name" value="Hexapep_2"/>
    <property type="match status" value="2"/>
</dbReference>
<reference evidence="1 2" key="1">
    <citation type="submission" date="2019-01" db="EMBL/GenBank/DDBJ databases">
        <title>Flavobacterium sp. nov.,isolated from freshwater.</title>
        <authorList>
            <person name="Zhang R."/>
            <person name="Du Z.-J."/>
        </authorList>
    </citation>
    <scope>NUCLEOTIDE SEQUENCE [LARGE SCALE GENOMIC DNA]</scope>
    <source>
        <strain evidence="1 2">1E403</strain>
    </source>
</reference>
<dbReference type="OrthoDB" id="9801697at2"/>
<organism evidence="1 2">
    <name type="scientific">Flavobacterium cerinum</name>
    <dbReference type="NCBI Taxonomy" id="2502784"/>
    <lineage>
        <taxon>Bacteria</taxon>
        <taxon>Pseudomonadati</taxon>
        <taxon>Bacteroidota</taxon>
        <taxon>Flavobacteriia</taxon>
        <taxon>Flavobacteriales</taxon>
        <taxon>Flavobacteriaceae</taxon>
        <taxon>Flavobacterium</taxon>
    </lineage>
</organism>
<dbReference type="EMBL" id="SBII01000002">
    <property type="protein sequence ID" value="RWX02391.1"/>
    <property type="molecule type" value="Genomic_DNA"/>
</dbReference>
<evidence type="ECO:0000313" key="2">
    <source>
        <dbReference type="Proteomes" id="UP000287527"/>
    </source>
</evidence>
<comment type="caution">
    <text evidence="1">The sequence shown here is derived from an EMBL/GenBank/DDBJ whole genome shotgun (WGS) entry which is preliminary data.</text>
</comment>
<evidence type="ECO:0000313" key="1">
    <source>
        <dbReference type="EMBL" id="RWX02391.1"/>
    </source>
</evidence>
<dbReference type="InterPro" id="IPR001451">
    <property type="entry name" value="Hexapep"/>
</dbReference>